<evidence type="ECO:0000256" key="8">
    <source>
        <dbReference type="ARBA" id="ARBA00023077"/>
    </source>
</evidence>
<comment type="subcellular location">
    <subcellularLocation>
        <location evidence="1 11">Cell outer membrane</location>
        <topology evidence="1 11">Multi-pass membrane protein</topology>
    </subcellularLocation>
</comment>
<keyword evidence="5 11" id="KW-0812">Transmembrane</keyword>
<dbReference type="GO" id="GO:0006826">
    <property type="term" value="P:iron ion transport"/>
    <property type="evidence" value="ECO:0007669"/>
    <property type="project" value="UniProtKB-KW"/>
</dbReference>
<name>A0A397PHZ9_9SPHN</name>
<comment type="caution">
    <text evidence="15">The sequence shown here is derived from an EMBL/GenBank/DDBJ whole genome shotgun (WGS) entry which is preliminary data.</text>
</comment>
<evidence type="ECO:0000256" key="7">
    <source>
        <dbReference type="ARBA" id="ARBA00023065"/>
    </source>
</evidence>
<dbReference type="InterPro" id="IPR000531">
    <property type="entry name" value="Beta-barrel_TonB"/>
</dbReference>
<keyword evidence="3 11" id="KW-1134">Transmembrane beta strand</keyword>
<dbReference type="Gene3D" id="2.40.170.20">
    <property type="entry name" value="TonB-dependent receptor, beta-barrel domain"/>
    <property type="match status" value="1"/>
</dbReference>
<dbReference type="InterPro" id="IPR039426">
    <property type="entry name" value="TonB-dep_rcpt-like"/>
</dbReference>
<evidence type="ECO:0000256" key="3">
    <source>
        <dbReference type="ARBA" id="ARBA00022452"/>
    </source>
</evidence>
<evidence type="ECO:0000256" key="4">
    <source>
        <dbReference type="ARBA" id="ARBA00022496"/>
    </source>
</evidence>
<organism evidence="15 16">
    <name type="scientific">Hephaestia caeni</name>
    <dbReference type="NCBI Taxonomy" id="645617"/>
    <lineage>
        <taxon>Bacteria</taxon>
        <taxon>Pseudomonadati</taxon>
        <taxon>Pseudomonadota</taxon>
        <taxon>Alphaproteobacteria</taxon>
        <taxon>Sphingomonadales</taxon>
        <taxon>Sphingomonadaceae</taxon>
        <taxon>Hephaestia</taxon>
    </lineage>
</organism>
<dbReference type="OrthoDB" id="9760333at2"/>
<evidence type="ECO:0000256" key="12">
    <source>
        <dbReference type="RuleBase" id="RU003357"/>
    </source>
</evidence>
<dbReference type="PANTHER" id="PTHR32552">
    <property type="entry name" value="FERRICHROME IRON RECEPTOR-RELATED"/>
    <property type="match status" value="1"/>
</dbReference>
<reference evidence="15 16" key="1">
    <citation type="submission" date="2018-08" db="EMBL/GenBank/DDBJ databases">
        <title>Genomic Encyclopedia of Type Strains, Phase IV (KMG-IV): sequencing the most valuable type-strain genomes for metagenomic binning, comparative biology and taxonomic classification.</title>
        <authorList>
            <person name="Goeker M."/>
        </authorList>
    </citation>
    <scope>NUCLEOTIDE SEQUENCE [LARGE SCALE GENOMIC DNA]</scope>
    <source>
        <strain evidence="15 16">DSM 25527</strain>
    </source>
</reference>
<evidence type="ECO:0000313" key="16">
    <source>
        <dbReference type="Proteomes" id="UP000266568"/>
    </source>
</evidence>
<evidence type="ECO:0000256" key="9">
    <source>
        <dbReference type="ARBA" id="ARBA00023136"/>
    </source>
</evidence>
<evidence type="ECO:0000313" key="15">
    <source>
        <dbReference type="EMBL" id="RIA45764.1"/>
    </source>
</evidence>
<keyword evidence="2 11" id="KW-0813">Transport</keyword>
<keyword evidence="10 11" id="KW-0998">Cell outer membrane</keyword>
<evidence type="ECO:0000256" key="11">
    <source>
        <dbReference type="PROSITE-ProRule" id="PRU01360"/>
    </source>
</evidence>
<keyword evidence="4" id="KW-0410">Iron transport</keyword>
<dbReference type="EMBL" id="QXDC01000002">
    <property type="protein sequence ID" value="RIA45764.1"/>
    <property type="molecule type" value="Genomic_DNA"/>
</dbReference>
<gene>
    <name evidence="15" type="ORF">DFR49_0289</name>
</gene>
<keyword evidence="8 12" id="KW-0798">TonB box</keyword>
<dbReference type="PANTHER" id="PTHR32552:SF81">
    <property type="entry name" value="TONB-DEPENDENT OUTER MEMBRANE RECEPTOR"/>
    <property type="match status" value="1"/>
</dbReference>
<keyword evidence="7" id="KW-0406">Ion transport</keyword>
<sequence length="781" mass="81990">MLFSTALIASCCLQSAVEARPLANAGEARQRFDIPAGPLPVSLARWSSITGQSVGATTALPAIRTRAVHGLLTPADALNRMLVGTGFRAIAVGPGLFRLERSPIEPHTSSSRRRRTIPRISRAPVDIVVTATKRPEVLGTIPISASVFAPDRLATGTASPDSATVASGIDGLALTNLGPGRNRAFIRGVADSPFNGPTQSTVAVVLDDSRISYDSPDPDLLLLDVARVEVLKGPQGPLYGSGALGGIFRIVTNPPALDAASGAATLVGAAGAHGGLGGGGDALINLPLAKDTLAVRAIGYYRSYPGWLDTEGGARDANRSTTKGGRVALRWAPDTDWTVDLGGVVQSIDARDSQYVTGSPDTLARVHPIAEPADNDFAQAHLDVVGHLGGLRLVSATSYVTQSVDYRLDASAAAADFGVSTPALFADNRQYSIFNQEVRLSPIAAGGVGWVAGLAYLHASSSLDGTISVPGASPFAVESIDQDVAEFAAFGEATLALGRFSLTAGGRLSLTDAADERAERMGATDRRRRKLGFAPSLSLAWRPADDRYFFLRYARALRPGGLAAGAGQAQGHFDSDELESLEGGARLTLADGALALASSLYFDDWHALQSDYLLDNGLISTRNAGRARILGGDASVDWTLGRGWSLSAGLNAESAELVSANGVRLEDRRLPVVPNVTLRGLVGYRFALGNWTVRLSGQGNYIGSARLSFDPTLDRHMGDYALFAAGASATAGRWSLALRIDNLFDTAGDSFAFGNPFSIRDGPQYTPLTPRTVVTSLRFDW</sequence>
<dbReference type="Proteomes" id="UP000266568">
    <property type="component" value="Unassembled WGS sequence"/>
</dbReference>
<dbReference type="InterPro" id="IPR036942">
    <property type="entry name" value="Beta-barrel_TonB_sf"/>
</dbReference>
<evidence type="ECO:0000256" key="6">
    <source>
        <dbReference type="ARBA" id="ARBA00023004"/>
    </source>
</evidence>
<evidence type="ECO:0000259" key="13">
    <source>
        <dbReference type="Pfam" id="PF00593"/>
    </source>
</evidence>
<evidence type="ECO:0000256" key="10">
    <source>
        <dbReference type="ARBA" id="ARBA00023237"/>
    </source>
</evidence>
<protein>
    <submittedName>
        <fullName evidence="15">Outer membrane receptor protein involved in Fe transport</fullName>
    </submittedName>
</protein>
<evidence type="ECO:0000256" key="1">
    <source>
        <dbReference type="ARBA" id="ARBA00004571"/>
    </source>
</evidence>
<dbReference type="Gene3D" id="3.55.50.30">
    <property type="match status" value="1"/>
</dbReference>
<dbReference type="GO" id="GO:0009279">
    <property type="term" value="C:cell outer membrane"/>
    <property type="evidence" value="ECO:0007669"/>
    <property type="project" value="UniProtKB-SubCell"/>
</dbReference>
<evidence type="ECO:0000256" key="5">
    <source>
        <dbReference type="ARBA" id="ARBA00022692"/>
    </source>
</evidence>
<keyword evidence="16" id="KW-1185">Reference proteome</keyword>
<dbReference type="Pfam" id="PF00593">
    <property type="entry name" value="TonB_dep_Rec_b-barrel"/>
    <property type="match status" value="1"/>
</dbReference>
<keyword evidence="9 11" id="KW-0472">Membrane</keyword>
<dbReference type="Pfam" id="PF07715">
    <property type="entry name" value="Plug"/>
    <property type="match status" value="1"/>
</dbReference>
<proteinExistence type="inferred from homology"/>
<dbReference type="InterPro" id="IPR012910">
    <property type="entry name" value="Plug_dom"/>
</dbReference>
<keyword evidence="15" id="KW-0675">Receptor</keyword>
<evidence type="ECO:0000256" key="2">
    <source>
        <dbReference type="ARBA" id="ARBA00022448"/>
    </source>
</evidence>
<comment type="similarity">
    <text evidence="11 12">Belongs to the TonB-dependent receptor family.</text>
</comment>
<keyword evidence="6" id="KW-0408">Iron</keyword>
<dbReference type="SUPFAM" id="SSF56935">
    <property type="entry name" value="Porins"/>
    <property type="match status" value="1"/>
</dbReference>
<feature type="domain" description="TonB-dependent receptor plug" evidence="14">
    <location>
        <begin position="141"/>
        <end position="247"/>
    </location>
</feature>
<dbReference type="AlphaFoldDB" id="A0A397PHZ9"/>
<dbReference type="PROSITE" id="PS52016">
    <property type="entry name" value="TONB_DEPENDENT_REC_3"/>
    <property type="match status" value="1"/>
</dbReference>
<accession>A0A397PHZ9</accession>
<feature type="domain" description="TonB-dependent receptor-like beta-barrel" evidence="13">
    <location>
        <begin position="301"/>
        <end position="743"/>
    </location>
</feature>
<evidence type="ECO:0000259" key="14">
    <source>
        <dbReference type="Pfam" id="PF07715"/>
    </source>
</evidence>